<sequence>MFGVFRKSHAHGHEANELEAFMDSLEHRHLEPIKYFYHMTTTENVRRVFDEGVMIPRKTETPYWTVLSRDKDSPIGVWFSSSLYHSALPESSVYGDNRIKIPCQFIISSMLRPRMYLESFYYFESKPKNQIVRIILVDAEKNRKEADWCQKNCLRRVNMADNKILVLDQERKQYKCSNNDGKMFPYIWVEVFVIGHVEMVAIDTVDETRPSRDEAVPGKVPPGV</sequence>
<accession>A0ABY7DX86</accession>
<dbReference type="Proteomes" id="UP001164746">
    <property type="component" value="Chromosome 4"/>
</dbReference>
<evidence type="ECO:0008006" key="3">
    <source>
        <dbReference type="Google" id="ProtNLM"/>
    </source>
</evidence>
<gene>
    <name evidence="1" type="ORF">MAR_007785</name>
</gene>
<name>A0ABY7DX86_MYAAR</name>
<protein>
    <recommendedName>
        <fullName evidence="3">DUF4433 domain-containing protein</fullName>
    </recommendedName>
</protein>
<organism evidence="1 2">
    <name type="scientific">Mya arenaria</name>
    <name type="common">Soft-shell clam</name>
    <dbReference type="NCBI Taxonomy" id="6604"/>
    <lineage>
        <taxon>Eukaryota</taxon>
        <taxon>Metazoa</taxon>
        <taxon>Spiralia</taxon>
        <taxon>Lophotrochozoa</taxon>
        <taxon>Mollusca</taxon>
        <taxon>Bivalvia</taxon>
        <taxon>Autobranchia</taxon>
        <taxon>Heteroconchia</taxon>
        <taxon>Euheterodonta</taxon>
        <taxon>Imparidentia</taxon>
        <taxon>Neoheterodontei</taxon>
        <taxon>Myida</taxon>
        <taxon>Myoidea</taxon>
        <taxon>Myidae</taxon>
        <taxon>Mya</taxon>
    </lineage>
</organism>
<dbReference type="EMBL" id="CP111015">
    <property type="protein sequence ID" value="WAR01227.1"/>
    <property type="molecule type" value="Genomic_DNA"/>
</dbReference>
<reference evidence="1" key="1">
    <citation type="submission" date="2022-11" db="EMBL/GenBank/DDBJ databases">
        <title>Centuries of genome instability and evolution in soft-shell clam transmissible cancer (bioRxiv).</title>
        <authorList>
            <person name="Hart S.F.M."/>
            <person name="Yonemitsu M.A."/>
            <person name="Giersch R.M."/>
            <person name="Beal B.F."/>
            <person name="Arriagada G."/>
            <person name="Davis B.W."/>
            <person name="Ostrander E.A."/>
            <person name="Goff S.P."/>
            <person name="Metzger M.J."/>
        </authorList>
    </citation>
    <scope>NUCLEOTIDE SEQUENCE</scope>
    <source>
        <strain evidence="1">MELC-2E11</strain>
        <tissue evidence="1">Siphon/mantle</tissue>
    </source>
</reference>
<proteinExistence type="predicted"/>
<evidence type="ECO:0000313" key="1">
    <source>
        <dbReference type="EMBL" id="WAR01227.1"/>
    </source>
</evidence>
<evidence type="ECO:0000313" key="2">
    <source>
        <dbReference type="Proteomes" id="UP001164746"/>
    </source>
</evidence>
<keyword evidence="2" id="KW-1185">Reference proteome</keyword>